<dbReference type="Gene3D" id="2.60.120.620">
    <property type="entry name" value="q2cbj1_9rhob like domain"/>
    <property type="match status" value="1"/>
</dbReference>
<dbReference type="SUPFAM" id="SSF51197">
    <property type="entry name" value="Clavaminate synthase-like"/>
    <property type="match status" value="1"/>
</dbReference>
<keyword evidence="1" id="KW-0479">Metal-binding</keyword>
<keyword evidence="1" id="KW-0408">Iron</keyword>
<organism evidence="3 4">
    <name type="scientific">Salinisphaera hydrothermalis (strain C41B8)</name>
    <dbReference type="NCBI Taxonomy" id="1304275"/>
    <lineage>
        <taxon>Bacteria</taxon>
        <taxon>Pseudomonadati</taxon>
        <taxon>Pseudomonadota</taxon>
        <taxon>Gammaproteobacteria</taxon>
        <taxon>Salinisphaerales</taxon>
        <taxon>Salinisphaeraceae</taxon>
        <taxon>Salinisphaera</taxon>
    </lineage>
</organism>
<dbReference type="Proteomes" id="UP000028302">
    <property type="component" value="Unassembled WGS sequence"/>
</dbReference>
<proteinExistence type="inferred from homology"/>
<comment type="caution">
    <text evidence="3">The sequence shown here is derived from an EMBL/GenBank/DDBJ whole genome shotgun (WGS) entry which is preliminary data.</text>
</comment>
<dbReference type="eggNOG" id="COG3145">
    <property type="taxonomic scope" value="Bacteria"/>
</dbReference>
<name>A0A084IK62_SALHC</name>
<evidence type="ECO:0000259" key="2">
    <source>
        <dbReference type="PROSITE" id="PS51471"/>
    </source>
</evidence>
<dbReference type="GO" id="GO:0016491">
    <property type="term" value="F:oxidoreductase activity"/>
    <property type="evidence" value="ECO:0007669"/>
    <property type="project" value="UniProtKB-KW"/>
</dbReference>
<keyword evidence="1" id="KW-0560">Oxidoreductase</keyword>
<dbReference type="EMBL" id="APNK01000017">
    <property type="protein sequence ID" value="KEZ77096.1"/>
    <property type="molecule type" value="Genomic_DNA"/>
</dbReference>
<dbReference type="AlphaFoldDB" id="A0A084IK62"/>
<accession>A0A084IK62</accession>
<evidence type="ECO:0000313" key="4">
    <source>
        <dbReference type="Proteomes" id="UP000028302"/>
    </source>
</evidence>
<protein>
    <recommendedName>
        <fullName evidence="2">Fe2OG dioxygenase domain-containing protein</fullName>
    </recommendedName>
</protein>
<dbReference type="GO" id="GO:0046872">
    <property type="term" value="F:metal ion binding"/>
    <property type="evidence" value="ECO:0007669"/>
    <property type="project" value="UniProtKB-KW"/>
</dbReference>
<evidence type="ECO:0000256" key="1">
    <source>
        <dbReference type="RuleBase" id="RU003682"/>
    </source>
</evidence>
<comment type="similarity">
    <text evidence="1">Belongs to the iron/ascorbate-dependent oxidoreductase family.</text>
</comment>
<dbReference type="RefSeq" id="WP_198025170.1">
    <property type="nucleotide sequence ID" value="NZ_APNK01000017.1"/>
</dbReference>
<sequence length="251" mass="29072">MSRASVEEMIADADAADEAAFVDDLDTPVLKQRFEADNEFIFLDEFLPVETTTRFQARIPELAEAVHRNYIPRHKKGGSVSRYALDELAPEIPALYRNPRFIAWLERMTGETLQVCPESDPHAYALYFYTEPGDHIGWHFDTSYYAGKRYTLLLGVVDESSAQLEFELFKNDENRETVGDARNLRPGAMCLFNGDEVWHRITPLGDNERRISLTFEYVTDTHMSGWQRFVSNMKDSIAYFGFKQVFKRDQR</sequence>
<dbReference type="PROSITE" id="PS51471">
    <property type="entry name" value="FE2OG_OXY"/>
    <property type="match status" value="1"/>
</dbReference>
<dbReference type="STRING" id="1304275.C41B8_11618"/>
<reference evidence="3 4" key="1">
    <citation type="submission" date="2013-03" db="EMBL/GenBank/DDBJ databases">
        <title>Salinisphaera hydrothermalis C41B8 Genome Sequencing.</title>
        <authorList>
            <person name="Li C."/>
            <person name="Lai Q."/>
            <person name="Shao Z."/>
        </authorList>
    </citation>
    <scope>NUCLEOTIDE SEQUENCE [LARGE SCALE GENOMIC DNA]</scope>
    <source>
        <strain evidence="3 4">C41B8</strain>
    </source>
</reference>
<gene>
    <name evidence="3" type="ORF">C41B8_11618</name>
</gene>
<dbReference type="Pfam" id="PF23169">
    <property type="entry name" value="HalD"/>
    <property type="match status" value="1"/>
</dbReference>
<keyword evidence="4" id="KW-1185">Reference proteome</keyword>
<evidence type="ECO:0000313" key="3">
    <source>
        <dbReference type="EMBL" id="KEZ77096.1"/>
    </source>
</evidence>
<dbReference type="InterPro" id="IPR005123">
    <property type="entry name" value="Oxoglu/Fe-dep_dioxygenase_dom"/>
</dbReference>
<dbReference type="InterPro" id="IPR056470">
    <property type="entry name" value="BesD/HalB-like"/>
</dbReference>
<feature type="domain" description="Fe2OG dioxygenase" evidence="2">
    <location>
        <begin position="120"/>
        <end position="219"/>
    </location>
</feature>
<dbReference type="PATRIC" id="fig|1304275.5.peg.2368"/>